<reference evidence="1" key="1">
    <citation type="journal article" date="2020" name="mSystems">
        <title>Genome- and Community-Level Interaction Insights into Carbon Utilization and Element Cycling Functions of Hydrothermarchaeota in Hydrothermal Sediment.</title>
        <authorList>
            <person name="Zhou Z."/>
            <person name="Liu Y."/>
            <person name="Xu W."/>
            <person name="Pan J."/>
            <person name="Luo Z.H."/>
            <person name="Li M."/>
        </authorList>
    </citation>
    <scope>NUCLEOTIDE SEQUENCE [LARGE SCALE GENOMIC DNA]</scope>
    <source>
        <strain evidence="1">SpSt-1217</strain>
    </source>
</reference>
<accession>A0A831PRK6</accession>
<evidence type="ECO:0008006" key="2">
    <source>
        <dbReference type="Google" id="ProtNLM"/>
    </source>
</evidence>
<protein>
    <recommendedName>
        <fullName evidence="2">Outer membrane protein beta-barrel domain-containing protein</fullName>
    </recommendedName>
</protein>
<sequence length="278" mass="29932">MNLIIKSTISAAIAIVILLISAAPLFSQSSATKRNKWFVSGSAGMAVLTGEISNDFVPLKNEFNHQPGWAADIKIGKSIGGHFEPAIRLSSYFFTGTSEAPHFSANGNHASLKGTLYDQPVEYRTLTGSVSGIIRYYLKEIPGKFVSGFRFDPFIEAGGGVVYMGSQLSYQKRPPGATRSVVFEKGMGNQPPPAVGQVVFGLGTKLGNPDKWHVGISYNVDVVNYAVLDAVHNYNDDGIRNHAKGIVSKFMAEVIFPLGKTSKYSGSGGKTPRLPWSP</sequence>
<gene>
    <name evidence="1" type="ORF">ENN90_10795</name>
</gene>
<proteinExistence type="predicted"/>
<comment type="caution">
    <text evidence="1">The sequence shown here is derived from an EMBL/GenBank/DDBJ whole genome shotgun (WGS) entry which is preliminary data.</text>
</comment>
<evidence type="ECO:0000313" key="1">
    <source>
        <dbReference type="EMBL" id="HDR52086.1"/>
    </source>
</evidence>
<name>A0A831PRK6_9BACT</name>
<dbReference type="AlphaFoldDB" id="A0A831PRK6"/>
<organism evidence="1">
    <name type="scientific">Mariniphaga anaerophila</name>
    <dbReference type="NCBI Taxonomy" id="1484053"/>
    <lineage>
        <taxon>Bacteria</taxon>
        <taxon>Pseudomonadati</taxon>
        <taxon>Bacteroidota</taxon>
        <taxon>Bacteroidia</taxon>
        <taxon>Marinilabiliales</taxon>
        <taxon>Prolixibacteraceae</taxon>
        <taxon>Mariniphaga</taxon>
    </lineage>
</organism>
<dbReference type="Proteomes" id="UP000886047">
    <property type="component" value="Unassembled WGS sequence"/>
</dbReference>
<dbReference type="EMBL" id="DSDK01000592">
    <property type="protein sequence ID" value="HDR52086.1"/>
    <property type="molecule type" value="Genomic_DNA"/>
</dbReference>